<dbReference type="PANTHER" id="PTHR30523:SF6">
    <property type="entry name" value="PHOSPHOENOLPYRUVATE CARBOXYLASE"/>
    <property type="match status" value="1"/>
</dbReference>
<keyword evidence="7 10" id="KW-0456">Lyase</keyword>
<feature type="active site" evidence="10 12">
    <location>
        <position position="613"/>
    </location>
</feature>
<evidence type="ECO:0000313" key="15">
    <source>
        <dbReference type="Proteomes" id="UP001500618"/>
    </source>
</evidence>
<dbReference type="Pfam" id="PF00311">
    <property type="entry name" value="PEPcase"/>
    <property type="match status" value="1"/>
</dbReference>
<dbReference type="PROSITE" id="PS00393">
    <property type="entry name" value="PEPCASE_2"/>
    <property type="match status" value="1"/>
</dbReference>
<evidence type="ECO:0000256" key="12">
    <source>
        <dbReference type="PROSITE-ProRule" id="PRU10112"/>
    </source>
</evidence>
<feature type="compositionally biased region" description="Basic and acidic residues" evidence="13">
    <location>
        <begin position="36"/>
        <end position="49"/>
    </location>
</feature>
<dbReference type="SUPFAM" id="SSF51621">
    <property type="entry name" value="Phosphoenolpyruvate/pyruvate domain"/>
    <property type="match status" value="1"/>
</dbReference>
<keyword evidence="8 10" id="KW-0120">Carbon dioxide fixation</keyword>
<dbReference type="InterPro" id="IPR021135">
    <property type="entry name" value="PEP_COase"/>
</dbReference>
<comment type="caution">
    <text evidence="14">The sequence shown here is derived from an EMBL/GenBank/DDBJ whole genome shotgun (WGS) entry which is preliminary data.</text>
</comment>
<evidence type="ECO:0000256" key="3">
    <source>
        <dbReference type="ARBA" id="ARBA00008346"/>
    </source>
</evidence>
<evidence type="ECO:0000256" key="13">
    <source>
        <dbReference type="SAM" id="MobiDB-lite"/>
    </source>
</evidence>
<evidence type="ECO:0000313" key="14">
    <source>
        <dbReference type="EMBL" id="GAA1687831.1"/>
    </source>
</evidence>
<evidence type="ECO:0000256" key="6">
    <source>
        <dbReference type="ARBA" id="ARBA00022842"/>
    </source>
</evidence>
<comment type="function">
    <text evidence="2 10">Forms oxaloacetate, a four-carbon dicarboxylic acid source for the tricarboxylic acid cycle.</text>
</comment>
<protein>
    <recommendedName>
        <fullName evidence="5 10">Phosphoenolpyruvate carboxylase</fullName>
        <shortName evidence="10">PEPC</shortName>
        <shortName evidence="10">PEPCase</shortName>
        <ecNumber evidence="4 10">4.1.1.31</ecNumber>
    </recommendedName>
</protein>
<accession>A0ABN2HHU5</accession>
<keyword evidence="15" id="KW-1185">Reference proteome</keyword>
<dbReference type="Gene3D" id="1.20.1440.90">
    <property type="entry name" value="Phosphoenolpyruvate/pyruvate domain"/>
    <property type="match status" value="1"/>
</dbReference>
<evidence type="ECO:0000256" key="11">
    <source>
        <dbReference type="PROSITE-ProRule" id="PRU10111"/>
    </source>
</evidence>
<comment type="cofactor">
    <cofactor evidence="1 10">
        <name>Mg(2+)</name>
        <dbReference type="ChEBI" id="CHEBI:18420"/>
    </cofactor>
</comment>
<dbReference type="EC" id="4.1.1.31" evidence="4 10"/>
<dbReference type="NCBIfam" id="NF000584">
    <property type="entry name" value="PRK00009.1"/>
    <property type="match status" value="1"/>
</dbReference>
<proteinExistence type="inferred from homology"/>
<comment type="similarity">
    <text evidence="3 10">Belongs to the PEPCase type 1 family.</text>
</comment>
<sequence>MVAEGYDTSRGVKSGRSEETWKNRFSKVSGMTVESTADHQLAEPEDGPREQPPADAELRRDIRRLGKLLGESLVRQEGPALLELVETVRRLTRSDPDKAAELLRDLDVPTASRLVRAFSEFFHLANVTEQTHRGRELAAKRRAEGGWLEGTARMIRERGVPSHEVAAAARNLAVRPVFTAHPTEAARRSVLAKQRAVGDLLDAEAAGGSTSRTEQRLAELIDLLWQTDDLRLERPEPDDEARNAIYYLDDLYAEAAPEVLTELADRLAELGGPLPADARPLTFGTWTGGDRDGNPYVSAEVTMRVLRLQHEHGIRDAERMLALLVDELSVSSRVAGASNELRESVRLDLAALSEVEQRFRRINVEEPYRLKIRCIQAKLQRTRQRLAAGLGHTPGLDYLGSAALLEDLEVMRRSLLAHRGSLIGQGRLTEAIRVVRAFGLHLATMDVREHADAHHAVLATLFDRLGEMDRKYADLDRPQRTALLVSELSSRRPLTGLATQLDGADAKTFGVFTTIRDALNDFGPEVVESYIISMTQGIDDVLAAVLLAREAGLLDVHSGTSRIGFVPLLEQAAELRAAGDILDKLLSIPAYRRIVAARDQVQEVMLGYSDSNKDAGIATSQWEIHKAQRALRDVAAKHGVRLQLFHGRGGTVGRGGGPTHDAILAQPWGTLDGAIKVTEQGEVISDKYMLPTLARENLELTVAAVLQASVLHTEPRQSGDQLARWNAAMEAISDSAYGRYRALITDEDLPKYFWASTPAELLGELNIGSRPAKRPNADAGLAGLRAIPWVFGWTQSRQIVPGWYGVGSGLAAARSAGLDSLLAEMHAEWHFFRTFISNVEMTLTKTDLRIAAQYVERLVPGELHHIFERIQQEYDLTIAELLRLTGEEHPLASQPQLARTLGVRDRYLSPLHQLQLELMARRRKAGEPDLALSRALLLTVNGIAAGMRNTG</sequence>
<evidence type="ECO:0000256" key="10">
    <source>
        <dbReference type="HAMAP-Rule" id="MF_00595"/>
    </source>
</evidence>
<evidence type="ECO:0000256" key="2">
    <source>
        <dbReference type="ARBA" id="ARBA00003670"/>
    </source>
</evidence>
<comment type="catalytic activity">
    <reaction evidence="9 10">
        <text>oxaloacetate + phosphate = phosphoenolpyruvate + hydrogencarbonate</text>
        <dbReference type="Rhea" id="RHEA:28370"/>
        <dbReference type="ChEBI" id="CHEBI:16452"/>
        <dbReference type="ChEBI" id="CHEBI:17544"/>
        <dbReference type="ChEBI" id="CHEBI:43474"/>
        <dbReference type="ChEBI" id="CHEBI:58702"/>
        <dbReference type="EC" id="4.1.1.31"/>
    </reaction>
</comment>
<evidence type="ECO:0000256" key="9">
    <source>
        <dbReference type="ARBA" id="ARBA00048995"/>
    </source>
</evidence>
<evidence type="ECO:0000256" key="1">
    <source>
        <dbReference type="ARBA" id="ARBA00001946"/>
    </source>
</evidence>
<reference evidence="14 15" key="1">
    <citation type="journal article" date="2019" name="Int. J. Syst. Evol. Microbiol.">
        <title>The Global Catalogue of Microorganisms (GCM) 10K type strain sequencing project: providing services to taxonomists for standard genome sequencing and annotation.</title>
        <authorList>
            <consortium name="The Broad Institute Genomics Platform"/>
            <consortium name="The Broad Institute Genome Sequencing Center for Infectious Disease"/>
            <person name="Wu L."/>
            <person name="Ma J."/>
        </authorList>
    </citation>
    <scope>NUCLEOTIDE SEQUENCE [LARGE SCALE GENOMIC DNA]</scope>
    <source>
        <strain evidence="14 15">JCM 14718</strain>
    </source>
</reference>
<name>A0ABN2HHU5_9ACTN</name>
<dbReference type="InterPro" id="IPR015813">
    <property type="entry name" value="Pyrv/PenolPyrv_kinase-like_dom"/>
</dbReference>
<evidence type="ECO:0000256" key="5">
    <source>
        <dbReference type="ARBA" id="ARBA00022419"/>
    </source>
</evidence>
<dbReference type="PROSITE" id="PS00781">
    <property type="entry name" value="PEPCASE_1"/>
    <property type="match status" value="1"/>
</dbReference>
<organism evidence="14 15">
    <name type="scientific">Fodinicola feengrottensis</name>
    <dbReference type="NCBI Taxonomy" id="435914"/>
    <lineage>
        <taxon>Bacteria</taxon>
        <taxon>Bacillati</taxon>
        <taxon>Actinomycetota</taxon>
        <taxon>Actinomycetes</taxon>
        <taxon>Mycobacteriales</taxon>
        <taxon>Fodinicola</taxon>
    </lineage>
</organism>
<dbReference type="PRINTS" id="PR00150">
    <property type="entry name" value="PEPCARBXLASE"/>
</dbReference>
<gene>
    <name evidence="10 14" type="primary">ppc</name>
    <name evidence="14" type="ORF">GCM10009765_41640</name>
</gene>
<feature type="region of interest" description="Disordered" evidence="13">
    <location>
        <begin position="1"/>
        <end position="57"/>
    </location>
</feature>
<evidence type="ECO:0000256" key="8">
    <source>
        <dbReference type="ARBA" id="ARBA00023300"/>
    </source>
</evidence>
<feature type="active site" evidence="10 11">
    <location>
        <position position="181"/>
    </location>
</feature>
<dbReference type="InterPro" id="IPR022805">
    <property type="entry name" value="PEP_COase_bac/pln-type"/>
</dbReference>
<comment type="subunit">
    <text evidence="10">Homotetramer.</text>
</comment>
<keyword evidence="6 10" id="KW-0460">Magnesium</keyword>
<dbReference type="EMBL" id="BAAANY010000015">
    <property type="protein sequence ID" value="GAA1687831.1"/>
    <property type="molecule type" value="Genomic_DNA"/>
</dbReference>
<dbReference type="PANTHER" id="PTHR30523">
    <property type="entry name" value="PHOSPHOENOLPYRUVATE CARBOXYLASE"/>
    <property type="match status" value="1"/>
</dbReference>
<evidence type="ECO:0000256" key="7">
    <source>
        <dbReference type="ARBA" id="ARBA00023239"/>
    </source>
</evidence>
<evidence type="ECO:0000256" key="4">
    <source>
        <dbReference type="ARBA" id="ARBA00012305"/>
    </source>
</evidence>
<dbReference type="Proteomes" id="UP001500618">
    <property type="component" value="Unassembled WGS sequence"/>
</dbReference>
<dbReference type="HAMAP" id="MF_00595">
    <property type="entry name" value="PEPcase_type1"/>
    <property type="match status" value="1"/>
</dbReference>
<dbReference type="InterPro" id="IPR018129">
    <property type="entry name" value="PEP_COase_Lys_AS"/>
</dbReference>
<dbReference type="InterPro" id="IPR033129">
    <property type="entry name" value="PEPCASE_His_AS"/>
</dbReference>